<evidence type="ECO:0000313" key="4">
    <source>
        <dbReference type="Proteomes" id="UP001500841"/>
    </source>
</evidence>
<organism evidence="3 4">
    <name type="scientific">Mucilaginibacter panaciglaebae</name>
    <dbReference type="NCBI Taxonomy" id="502331"/>
    <lineage>
        <taxon>Bacteria</taxon>
        <taxon>Pseudomonadati</taxon>
        <taxon>Bacteroidota</taxon>
        <taxon>Sphingobacteriia</taxon>
        <taxon>Sphingobacteriales</taxon>
        <taxon>Sphingobacteriaceae</taxon>
        <taxon>Mucilaginibacter</taxon>
    </lineage>
</organism>
<feature type="domain" description="FecR protein" evidence="1">
    <location>
        <begin position="131"/>
        <end position="225"/>
    </location>
</feature>
<feature type="domain" description="Protein FecR C-terminal" evidence="2">
    <location>
        <begin position="275"/>
        <end position="341"/>
    </location>
</feature>
<reference evidence="4" key="1">
    <citation type="journal article" date="2019" name="Int. J. Syst. Evol. Microbiol.">
        <title>The Global Catalogue of Microorganisms (GCM) 10K type strain sequencing project: providing services to taxonomists for standard genome sequencing and annotation.</title>
        <authorList>
            <consortium name="The Broad Institute Genomics Platform"/>
            <consortium name="The Broad Institute Genome Sequencing Center for Infectious Disease"/>
            <person name="Wu L."/>
            <person name="Ma J."/>
        </authorList>
    </citation>
    <scope>NUCLEOTIDE SEQUENCE [LARGE SCALE GENOMIC DNA]</scope>
    <source>
        <strain evidence="4">JCM 17085</strain>
    </source>
</reference>
<dbReference type="PANTHER" id="PTHR30273">
    <property type="entry name" value="PERIPLASMIC SIGNAL SENSOR AND SIGMA FACTOR ACTIVATOR FECR-RELATED"/>
    <property type="match status" value="1"/>
</dbReference>
<dbReference type="EMBL" id="BAABCV010000003">
    <property type="protein sequence ID" value="GAA4090829.1"/>
    <property type="molecule type" value="Genomic_DNA"/>
</dbReference>
<dbReference type="Proteomes" id="UP001500841">
    <property type="component" value="Unassembled WGS sequence"/>
</dbReference>
<comment type="caution">
    <text evidence="3">The sequence shown here is derived from an EMBL/GenBank/DDBJ whole genome shotgun (WGS) entry which is preliminary data.</text>
</comment>
<accession>A0ABP7WL94</accession>
<name>A0ABP7WL94_9SPHI</name>
<dbReference type="Gene3D" id="3.55.50.30">
    <property type="match status" value="1"/>
</dbReference>
<dbReference type="RefSeq" id="WP_345101538.1">
    <property type="nucleotide sequence ID" value="NZ_BAABCV010000003.1"/>
</dbReference>
<dbReference type="PANTHER" id="PTHR30273:SF2">
    <property type="entry name" value="PROTEIN FECR"/>
    <property type="match status" value="1"/>
</dbReference>
<dbReference type="InterPro" id="IPR006860">
    <property type="entry name" value="FecR"/>
</dbReference>
<dbReference type="InterPro" id="IPR012373">
    <property type="entry name" value="Ferrdict_sens_TM"/>
</dbReference>
<dbReference type="InterPro" id="IPR032508">
    <property type="entry name" value="FecR_C"/>
</dbReference>
<evidence type="ECO:0000259" key="2">
    <source>
        <dbReference type="Pfam" id="PF16344"/>
    </source>
</evidence>
<protein>
    <submittedName>
        <fullName evidence="3">FecR family protein</fullName>
    </submittedName>
</protein>
<dbReference type="PIRSF" id="PIRSF018266">
    <property type="entry name" value="FecR"/>
    <property type="match status" value="1"/>
</dbReference>
<evidence type="ECO:0000313" key="3">
    <source>
        <dbReference type="EMBL" id="GAA4090829.1"/>
    </source>
</evidence>
<dbReference type="Gene3D" id="2.60.120.1440">
    <property type="match status" value="1"/>
</dbReference>
<evidence type="ECO:0000259" key="1">
    <source>
        <dbReference type="Pfam" id="PF04773"/>
    </source>
</evidence>
<dbReference type="Pfam" id="PF04773">
    <property type="entry name" value="FecR"/>
    <property type="match status" value="1"/>
</dbReference>
<sequence length="348" mass="39661">MNIPSPIVELFVKYLQDRCTADEVKELLKYFEVEENEEILRSLIRAELDFAHQGDITNSKEDEVLLKIKSVLISEIKQNHEQDQLKRSISIHRWLRICAVWLVVAGSSAFLVNHFYTDIKGYFHSEKLYTTVTRAGERKLLTLSDGTKIWLSPSSSLVYPDQLTGNLREVKLEGEAFFEVAKDKEHPFIIHSRRMDTRVVGTSFNIQSFKAQKNSTVTVVTGTVKVSAFDAAHVKQKEVTVTPNQRSQFDNKNGSLTSMDYPNAKQMLKRKDGILNYDGTPVQDVVADFSRYYKLPIVIESKSKNCLCYGEFDTNRPINIVLEQLAAAINAKIIIQKDKYILKGGCEE</sequence>
<gene>
    <name evidence="3" type="ORF">GCM10022392_10710</name>
</gene>
<keyword evidence="4" id="KW-1185">Reference proteome</keyword>
<proteinExistence type="predicted"/>
<dbReference type="Pfam" id="PF16344">
    <property type="entry name" value="FecR_C"/>
    <property type="match status" value="1"/>
</dbReference>